<evidence type="ECO:0000259" key="1">
    <source>
        <dbReference type="Pfam" id="PF07791"/>
    </source>
</evidence>
<accession>A0A3A8IJS7</accession>
<dbReference type="Proteomes" id="UP000268094">
    <property type="component" value="Unassembled WGS sequence"/>
</dbReference>
<comment type="caution">
    <text evidence="2">The sequence shown here is derived from an EMBL/GenBank/DDBJ whole genome shotgun (WGS) entry which is preliminary data.</text>
</comment>
<evidence type="ECO:0000313" key="2">
    <source>
        <dbReference type="EMBL" id="RKG83445.1"/>
    </source>
</evidence>
<keyword evidence="3" id="KW-1185">Reference proteome</keyword>
<name>A0A3A8IJS7_9BACT</name>
<sequence>MSEEHPGIQVSSLLGNSINYLIVSKEFKETIEAHCPRVEVEYLPFDLHDHRGRLFSRDYFIINPIGTHDCLDEESSGIKYGPDGGVVAIRNPMLHPDKVAGAPALFRVRHKPTVYVIDEVLVAAIREKGFTNIVLSELKMASNPRPITSGS</sequence>
<gene>
    <name evidence="2" type="ORF">D7V88_24090</name>
</gene>
<dbReference type="EMBL" id="RAVZ01000180">
    <property type="protein sequence ID" value="RKG83445.1"/>
    <property type="molecule type" value="Genomic_DNA"/>
</dbReference>
<proteinExistence type="predicted"/>
<reference evidence="3" key="1">
    <citation type="submission" date="2018-09" db="EMBL/GenBank/DDBJ databases">
        <authorList>
            <person name="Livingstone P.G."/>
            <person name="Whitworth D.E."/>
        </authorList>
    </citation>
    <scope>NUCLEOTIDE SEQUENCE [LARGE SCALE GENOMIC DNA]</scope>
    <source>
        <strain evidence="3">CA054A</strain>
    </source>
</reference>
<dbReference type="AlphaFoldDB" id="A0A3A8IJS7"/>
<feature type="domain" description="Immunity MXAN-0049 protein" evidence="1">
    <location>
        <begin position="12"/>
        <end position="137"/>
    </location>
</feature>
<evidence type="ECO:0000313" key="3">
    <source>
        <dbReference type="Proteomes" id="UP000268094"/>
    </source>
</evidence>
<organism evidence="2 3">
    <name type="scientific">Corallococcus terminator</name>
    <dbReference type="NCBI Taxonomy" id="2316733"/>
    <lineage>
        <taxon>Bacteria</taxon>
        <taxon>Pseudomonadati</taxon>
        <taxon>Myxococcota</taxon>
        <taxon>Myxococcia</taxon>
        <taxon>Myxococcales</taxon>
        <taxon>Cystobacterineae</taxon>
        <taxon>Myxococcaceae</taxon>
        <taxon>Corallococcus</taxon>
    </lineage>
</organism>
<protein>
    <recommendedName>
        <fullName evidence="1">Immunity MXAN-0049 protein domain-containing protein</fullName>
    </recommendedName>
</protein>
<dbReference type="Pfam" id="PF07791">
    <property type="entry name" value="Imm11"/>
    <property type="match status" value="1"/>
</dbReference>
<dbReference type="InterPro" id="IPR012433">
    <property type="entry name" value="Imm11"/>
</dbReference>